<evidence type="ECO:0000313" key="3">
    <source>
        <dbReference type="Proteomes" id="UP000199586"/>
    </source>
</evidence>
<dbReference type="SMART" id="SM00901">
    <property type="entry name" value="FRG"/>
    <property type="match status" value="1"/>
</dbReference>
<dbReference type="AlphaFoldDB" id="A0A1I5UDR6"/>
<sequence>MIDRTKDERRRRRWQEFIDWVDAHSTSAWVFRGMGDVAFLLVPSIGRIPKYTLARERSVLAGFRRAVPLHHQDSGFREWEYLALAQHHGVPTRLLDWSTNPLVAAYFAAVSPAGAVSIDLNGANVKAVPDRTAIACRIVATRVRQAQMLDIEQHVDPFNQDEVRFLQPRAISSRIGSQAGLFSLHPKPDQSWDTPLQKEEHLFDVAGEFRDFFLRRLFYLGIDPLHIMGGLDGLGARAAWQASKGVRVGVIS</sequence>
<dbReference type="RefSeq" id="WP_093334238.1">
    <property type="nucleotide sequence ID" value="NZ_FOXP01000011.1"/>
</dbReference>
<protein>
    <submittedName>
        <fullName evidence="2">FRG domain-containing protein</fullName>
    </submittedName>
</protein>
<dbReference type="EMBL" id="FOXP01000011">
    <property type="protein sequence ID" value="SFP93413.1"/>
    <property type="molecule type" value="Genomic_DNA"/>
</dbReference>
<keyword evidence="3" id="KW-1185">Reference proteome</keyword>
<name>A0A1I5UDR6_9SPHN</name>
<feature type="domain" description="FRG" evidence="1">
    <location>
        <begin position="25"/>
        <end position="117"/>
    </location>
</feature>
<dbReference type="InterPro" id="IPR014966">
    <property type="entry name" value="FRG-dom"/>
</dbReference>
<gene>
    <name evidence="2" type="ORF">SAMN04488241_11197</name>
</gene>
<dbReference type="OrthoDB" id="9816036at2"/>
<dbReference type="Proteomes" id="UP000199586">
    <property type="component" value="Unassembled WGS sequence"/>
</dbReference>
<organism evidence="2 3">
    <name type="scientific">Sphingomonas rubra</name>
    <dbReference type="NCBI Taxonomy" id="634430"/>
    <lineage>
        <taxon>Bacteria</taxon>
        <taxon>Pseudomonadati</taxon>
        <taxon>Pseudomonadota</taxon>
        <taxon>Alphaproteobacteria</taxon>
        <taxon>Sphingomonadales</taxon>
        <taxon>Sphingomonadaceae</taxon>
        <taxon>Sphingomonas</taxon>
    </lineage>
</organism>
<evidence type="ECO:0000259" key="1">
    <source>
        <dbReference type="SMART" id="SM00901"/>
    </source>
</evidence>
<reference evidence="2 3" key="1">
    <citation type="submission" date="2016-10" db="EMBL/GenBank/DDBJ databases">
        <authorList>
            <person name="de Groot N.N."/>
        </authorList>
    </citation>
    <scope>NUCLEOTIDE SEQUENCE [LARGE SCALE GENOMIC DNA]</scope>
    <source>
        <strain evidence="2 3">CGMCC 1.9113</strain>
    </source>
</reference>
<proteinExistence type="predicted"/>
<evidence type="ECO:0000313" key="2">
    <source>
        <dbReference type="EMBL" id="SFP93413.1"/>
    </source>
</evidence>
<dbReference type="STRING" id="634430.SAMN04488241_11197"/>
<accession>A0A1I5UDR6</accession>
<dbReference type="Pfam" id="PF08867">
    <property type="entry name" value="FRG"/>
    <property type="match status" value="1"/>
</dbReference>